<keyword evidence="1" id="KW-1133">Transmembrane helix</keyword>
<organism evidence="2 3">
    <name type="scientific">Tumebacillus flagellatus</name>
    <dbReference type="NCBI Taxonomy" id="1157490"/>
    <lineage>
        <taxon>Bacteria</taxon>
        <taxon>Bacillati</taxon>
        <taxon>Bacillota</taxon>
        <taxon>Bacilli</taxon>
        <taxon>Bacillales</taxon>
        <taxon>Alicyclobacillaceae</taxon>
        <taxon>Tumebacillus</taxon>
    </lineage>
</organism>
<dbReference type="OrthoDB" id="2875589at2"/>
<feature type="transmembrane region" description="Helical" evidence="1">
    <location>
        <begin position="67"/>
        <end position="85"/>
    </location>
</feature>
<accession>A0A074LNU7</accession>
<keyword evidence="1" id="KW-0812">Transmembrane</keyword>
<keyword evidence="3" id="KW-1185">Reference proteome</keyword>
<reference evidence="2 3" key="1">
    <citation type="journal article" date="2013" name="Int. J. Syst. Evol. Microbiol.">
        <title>Tumebacillus flagellatus sp. nov., an alpha-amylase/pullulanase-producing bacterium isolated from cassava wastewater.</title>
        <authorList>
            <person name="Wang Q."/>
            <person name="Xie N."/>
            <person name="Qin Y."/>
            <person name="Shen N."/>
            <person name="Zhu J."/>
            <person name="Mi H."/>
            <person name="Huang R."/>
        </authorList>
    </citation>
    <scope>NUCLEOTIDE SEQUENCE [LARGE SCALE GENOMIC DNA]</scope>
    <source>
        <strain evidence="2 3">GST4</strain>
    </source>
</reference>
<dbReference type="RefSeq" id="WP_038091196.1">
    <property type="nucleotide sequence ID" value="NZ_JMIR01000027.1"/>
</dbReference>
<evidence type="ECO:0000313" key="3">
    <source>
        <dbReference type="Proteomes" id="UP000027931"/>
    </source>
</evidence>
<dbReference type="Proteomes" id="UP000027931">
    <property type="component" value="Unassembled WGS sequence"/>
</dbReference>
<dbReference type="EMBL" id="JMIR01000027">
    <property type="protein sequence ID" value="KEO82145.1"/>
    <property type="molecule type" value="Genomic_DNA"/>
</dbReference>
<name>A0A074LNU7_9BACL</name>
<keyword evidence="1" id="KW-0472">Membrane</keyword>
<dbReference type="AlphaFoldDB" id="A0A074LNU7"/>
<feature type="transmembrane region" description="Helical" evidence="1">
    <location>
        <begin position="34"/>
        <end position="55"/>
    </location>
</feature>
<comment type="caution">
    <text evidence="2">The sequence shown here is derived from an EMBL/GenBank/DDBJ whole genome shotgun (WGS) entry which is preliminary data.</text>
</comment>
<proteinExistence type="predicted"/>
<evidence type="ECO:0000256" key="1">
    <source>
        <dbReference type="SAM" id="Phobius"/>
    </source>
</evidence>
<protein>
    <submittedName>
        <fullName evidence="2">Uncharacterized protein</fullName>
    </submittedName>
</protein>
<sequence length="93" mass="10551">MLTGWMLYTMWVVLGLIGLNWLTDMYRGLIGKTFSHATLTGVLGDMMTTVLPLLILNWAMDLDSTGWIVQIGYYLAGLGAIWHQLSNIKNKWM</sequence>
<dbReference type="STRING" id="1157490.EL26_17120"/>
<gene>
    <name evidence="2" type="ORF">EL26_17120</name>
</gene>
<evidence type="ECO:0000313" key="2">
    <source>
        <dbReference type="EMBL" id="KEO82145.1"/>
    </source>
</evidence>
<feature type="transmembrane region" description="Helical" evidence="1">
    <location>
        <begin position="6"/>
        <end position="22"/>
    </location>
</feature>
<dbReference type="eggNOG" id="ENOG502ZM9V">
    <property type="taxonomic scope" value="Bacteria"/>
</dbReference>